<dbReference type="RefSeq" id="WP_179124000.1">
    <property type="nucleotide sequence ID" value="NZ_FVZD01000003.1"/>
</dbReference>
<evidence type="ECO:0000313" key="2">
    <source>
        <dbReference type="Proteomes" id="UP000321051"/>
    </source>
</evidence>
<gene>
    <name evidence="1" type="ORF">MHA01_23610</name>
</gene>
<dbReference type="EMBL" id="BJUN01000014">
    <property type="protein sequence ID" value="GEK59456.1"/>
    <property type="molecule type" value="Genomic_DNA"/>
</dbReference>
<protein>
    <recommendedName>
        <fullName evidence="3">LIM zinc-binding domain-containing protein</fullName>
    </recommendedName>
</protein>
<dbReference type="Proteomes" id="UP000321051">
    <property type="component" value="Unassembled WGS sequence"/>
</dbReference>
<dbReference type="AlphaFoldDB" id="A0A510Y7V7"/>
<accession>A0A510Y7V7</accession>
<evidence type="ECO:0000313" key="1">
    <source>
        <dbReference type="EMBL" id="GEK59456.1"/>
    </source>
</evidence>
<proteinExistence type="predicted"/>
<reference evidence="1 2" key="1">
    <citation type="submission" date="2019-07" db="EMBL/GenBank/DDBJ databases">
        <title>Whole genome shotgun sequence of Marinococcus halophilus NBRC 102359.</title>
        <authorList>
            <person name="Hosoyama A."/>
            <person name="Uohara A."/>
            <person name="Ohji S."/>
            <person name="Ichikawa N."/>
        </authorList>
    </citation>
    <scope>NUCLEOTIDE SEQUENCE [LARGE SCALE GENOMIC DNA]</scope>
    <source>
        <strain evidence="1 2">NBRC 102359</strain>
    </source>
</reference>
<keyword evidence="2" id="KW-1185">Reference proteome</keyword>
<sequence length="45" mass="5283">MEEYLGQCSVCGKEIYCRDGFFEGVHEGGRLYCFECFKQLRQHSV</sequence>
<comment type="caution">
    <text evidence="1">The sequence shown here is derived from an EMBL/GenBank/DDBJ whole genome shotgun (WGS) entry which is preliminary data.</text>
</comment>
<evidence type="ECO:0008006" key="3">
    <source>
        <dbReference type="Google" id="ProtNLM"/>
    </source>
</evidence>
<organism evidence="1 2">
    <name type="scientific">Marinococcus halophilus</name>
    <dbReference type="NCBI Taxonomy" id="1371"/>
    <lineage>
        <taxon>Bacteria</taxon>
        <taxon>Bacillati</taxon>
        <taxon>Bacillota</taxon>
        <taxon>Bacilli</taxon>
        <taxon>Bacillales</taxon>
        <taxon>Bacillaceae</taxon>
        <taxon>Marinococcus</taxon>
    </lineage>
</organism>
<name>A0A510Y7V7_MARHA</name>